<accession>A0A0N4ZRG3</accession>
<dbReference type="SUPFAM" id="SSF47798">
    <property type="entry name" value="Barrier-to-autointegration factor, BAF"/>
    <property type="match status" value="1"/>
</dbReference>
<dbReference type="Pfam" id="PF02961">
    <property type="entry name" value="SAM_BAF"/>
    <property type="match status" value="1"/>
</dbReference>
<keyword evidence="1" id="KW-1185">Reference proteome</keyword>
<organism evidence="1 2">
    <name type="scientific">Parastrongyloides trichosuri</name>
    <name type="common">Possum-specific nematode worm</name>
    <dbReference type="NCBI Taxonomy" id="131310"/>
    <lineage>
        <taxon>Eukaryota</taxon>
        <taxon>Metazoa</taxon>
        <taxon>Ecdysozoa</taxon>
        <taxon>Nematoda</taxon>
        <taxon>Chromadorea</taxon>
        <taxon>Rhabditida</taxon>
        <taxon>Tylenchina</taxon>
        <taxon>Panagrolaimomorpha</taxon>
        <taxon>Strongyloidoidea</taxon>
        <taxon>Strongyloididae</taxon>
        <taxon>Parastrongyloides</taxon>
    </lineage>
</organism>
<dbReference type="InterPro" id="IPR036617">
    <property type="entry name" value="BAF_sf"/>
</dbReference>
<proteinExistence type="predicted"/>
<dbReference type="Gene3D" id="1.10.150.40">
    <property type="entry name" value="Barrier-to-autointegration factor, BAF"/>
    <property type="match status" value="1"/>
</dbReference>
<dbReference type="WBParaSite" id="PTRK_0001109900.1">
    <property type="protein sequence ID" value="PTRK_0001109900.1"/>
    <property type="gene ID" value="PTRK_0001109900"/>
</dbReference>
<dbReference type="Proteomes" id="UP000038045">
    <property type="component" value="Unplaced"/>
</dbReference>
<protein>
    <submittedName>
        <fullName evidence="2">Uncharacterized protein</fullName>
    </submittedName>
</protein>
<reference evidence="2" key="1">
    <citation type="submission" date="2017-02" db="UniProtKB">
        <authorList>
            <consortium name="WormBaseParasite"/>
        </authorList>
    </citation>
    <scope>IDENTIFICATION</scope>
</reference>
<evidence type="ECO:0000313" key="2">
    <source>
        <dbReference type="WBParaSite" id="PTRK_0001109900.1"/>
    </source>
</evidence>
<sequence>MKKIPYIQTFYDENQKNHVDVEIFNGWLINSLQSHKISEIPFLSSYTITQLNEKNYIFTNQILGQLLVFNYSKTRFVHWISTYINGTISEAEYLYNMLKNYTTAEPVNEGNGSLV</sequence>
<name>A0A0N4ZRG3_PARTI</name>
<dbReference type="GO" id="GO:0003677">
    <property type="term" value="F:DNA binding"/>
    <property type="evidence" value="ECO:0007669"/>
    <property type="project" value="InterPro"/>
</dbReference>
<evidence type="ECO:0000313" key="1">
    <source>
        <dbReference type="Proteomes" id="UP000038045"/>
    </source>
</evidence>
<dbReference type="AlphaFoldDB" id="A0A0N4ZRG3"/>
<dbReference type="InterPro" id="IPR004122">
    <property type="entry name" value="BAF_prot"/>
</dbReference>